<gene>
    <name evidence="3" type="primary">LOC106748820</name>
</gene>
<reference evidence="3" key="1">
    <citation type="submission" date="2025-08" db="UniProtKB">
        <authorList>
            <consortium name="RefSeq"/>
        </authorList>
    </citation>
    <scope>IDENTIFICATION</scope>
</reference>
<organism evidence="2 3">
    <name type="scientific">Dinoponera quadriceps</name>
    <name type="common">South American ant</name>
    <dbReference type="NCBI Taxonomy" id="609295"/>
    <lineage>
        <taxon>Eukaryota</taxon>
        <taxon>Metazoa</taxon>
        <taxon>Ecdysozoa</taxon>
        <taxon>Arthropoda</taxon>
        <taxon>Hexapoda</taxon>
        <taxon>Insecta</taxon>
        <taxon>Pterygota</taxon>
        <taxon>Neoptera</taxon>
        <taxon>Endopterygota</taxon>
        <taxon>Hymenoptera</taxon>
        <taxon>Apocrita</taxon>
        <taxon>Aculeata</taxon>
        <taxon>Formicoidea</taxon>
        <taxon>Formicidae</taxon>
        <taxon>Ponerinae</taxon>
        <taxon>Ponerini</taxon>
        <taxon>Dinoponera</taxon>
    </lineage>
</organism>
<evidence type="ECO:0000313" key="2">
    <source>
        <dbReference type="Proteomes" id="UP000515204"/>
    </source>
</evidence>
<dbReference type="OrthoDB" id="448455at2759"/>
<dbReference type="KEGG" id="dqu:106748820"/>
<sequence>MTSAYDEAAATTTEHEKTKLAGREVDNKPGTPPGMEEKRSSSPISLATGDRATGGEESFAASSSAEILPGESLDEEDSVASVHDDDDEEETGGREGDDDPDDPKADPDCSSSSLNELSDDTSRMDRSRNKGSSSEDEREEAGGSGSVSASVIGQPKNAATCGKVKEQAERNLSAGAERVQERRDDASVVVEEEPRGGDLGRTRCEEAQEEPRPEDAQDQVEIREIVQGCQSGGGFYEAVRSGNVKRVSALIAAGCVQNLDEPDWNVSGDPPLLVAATNQCLPVLR</sequence>
<dbReference type="RefSeq" id="XP_014483189.1">
    <property type="nucleotide sequence ID" value="XM_014627703.1"/>
</dbReference>
<evidence type="ECO:0000313" key="3">
    <source>
        <dbReference type="RefSeq" id="XP_014483189.1"/>
    </source>
</evidence>
<feature type="compositionally biased region" description="Low complexity" evidence="1">
    <location>
        <begin position="56"/>
        <end position="66"/>
    </location>
</feature>
<dbReference type="GeneID" id="106748820"/>
<feature type="compositionally biased region" description="Basic and acidic residues" evidence="1">
    <location>
        <begin position="178"/>
        <end position="218"/>
    </location>
</feature>
<name>A0A6P3XYX6_DINQU</name>
<keyword evidence="2" id="KW-1185">Reference proteome</keyword>
<proteinExistence type="predicted"/>
<dbReference type="AlphaFoldDB" id="A0A6P3XYX6"/>
<evidence type="ECO:0000256" key="1">
    <source>
        <dbReference type="SAM" id="MobiDB-lite"/>
    </source>
</evidence>
<protein>
    <submittedName>
        <fullName evidence="3">Serine/threonine-protein phosphatase 4 regulatory subunit 2-like</fullName>
    </submittedName>
</protein>
<accession>A0A6P3XYX6</accession>
<feature type="region of interest" description="Disordered" evidence="1">
    <location>
        <begin position="1"/>
        <end position="218"/>
    </location>
</feature>
<feature type="compositionally biased region" description="Acidic residues" evidence="1">
    <location>
        <begin position="72"/>
        <end position="101"/>
    </location>
</feature>
<dbReference type="Proteomes" id="UP000515204">
    <property type="component" value="Unplaced"/>
</dbReference>
<feature type="compositionally biased region" description="Basic and acidic residues" evidence="1">
    <location>
        <begin position="13"/>
        <end position="27"/>
    </location>
</feature>